<comment type="caution">
    <text evidence="4">The sequence shown here is derived from an EMBL/GenBank/DDBJ whole genome shotgun (WGS) entry which is preliminary data.</text>
</comment>
<feature type="region of interest" description="Disordered" evidence="3">
    <location>
        <begin position="261"/>
        <end position="285"/>
    </location>
</feature>
<dbReference type="Pfam" id="PF15268">
    <property type="entry name" value="Dapper"/>
    <property type="match status" value="1"/>
</dbReference>
<keyword evidence="5" id="KW-1185">Reference proteome</keyword>
<proteinExistence type="inferred from homology"/>
<sequence>MLSGSGLLLLPGAGGGEEKGGSRSGMELQRRFPTHPWNVTQPGEGWSRRRGWEGKGRPPQKGGEEPCVHVTRSNLSPLSELRSAAPWSFGAAEVLLAGDEATSSGHLGTSPASLPPLQRRTILGSLAPRPGVPMASRRAVPPSLWSGHERLRIGERLQASLAGLWELDLLREMQKANVESALAGSESPSEDSNGFRDGKLTHPNIAKLDQNKAGPVLGCAEVRCGFYTSSENMELCVHAEDDSDKEGLGLRMMGEETKKVGINGGDTSEMPEADSRPSSGFYETSDMGSLSDSCASVHSDGPGASRCSIGSLPHLPGLRENGFIRPRSTDEAAVRLLDLRLQRLTLTNVTGTDNRRPVSTGDLEFLLGLGSLPLPRPPNFQLLRYKSDLVSRNTNEVYHYPSPLHAVALQSPLFTNGLSQSSSQEELDEMPPKVPRSNSPKKDSHCSRELPRVRLDQYMAKLVLRYKCRTAANRTESGYLVGNQKSLSMTSICSSGQVAAQVLGPIPGWKIRRRISTCSHLRSPEGPDGARDSRVLDGLWDFPPFPEISSFQSSTANLVKPSESSVISLSSPQDPSVKFVLNKQSATPDRKIWAAGPQQQITKTETAFRKETSLPRATTGVDKLYKGKHASRELVKTPEKGEKAAERSWLSPRELLRRLSLRRKPSSRPVGRARASSEMNVHAAAGLVCASQLQTNRGKAIKPKWTSVLEISSKSSGRHRAKAGTFLPPVILNRNLAFSSDAPATFCFPEDGQFDLPPRQRARHPGNGCRLSEVEATSAVSLNGDWMFHHQLGDRWLHGSATLDSSDLPPHNFKLRRSRSFKELKKMVSRSFKSSRTAKY</sequence>
<accession>A0AAW1ANU3</accession>
<evidence type="ECO:0000313" key="4">
    <source>
        <dbReference type="EMBL" id="KAK9391135.1"/>
    </source>
</evidence>
<reference evidence="4 5" key="1">
    <citation type="journal article" date="2024" name="Proc. Natl. Acad. Sci. U.S.A.">
        <title>The genetic regulatory architecture and epigenomic basis for age-related changes in rattlesnake venom.</title>
        <authorList>
            <person name="Hogan M.P."/>
            <person name="Holding M.L."/>
            <person name="Nystrom G.S."/>
            <person name="Colston T.J."/>
            <person name="Bartlett D.A."/>
            <person name="Mason A.J."/>
            <person name="Ellsworth S.A."/>
            <person name="Rautsaw R.M."/>
            <person name="Lawrence K.C."/>
            <person name="Strickland J.L."/>
            <person name="He B."/>
            <person name="Fraser P."/>
            <person name="Margres M.J."/>
            <person name="Gilbert D.M."/>
            <person name="Gibbs H.L."/>
            <person name="Parkinson C.L."/>
            <person name="Rokyta D.R."/>
        </authorList>
    </citation>
    <scope>NUCLEOTIDE SEQUENCE [LARGE SCALE GENOMIC DNA]</scope>
    <source>
        <strain evidence="4">DRR0105</strain>
    </source>
</reference>
<dbReference type="PANTHER" id="PTHR15919">
    <property type="entry name" value="DAPPER-RELATED"/>
    <property type="match status" value="1"/>
</dbReference>
<feature type="compositionally biased region" description="Polar residues" evidence="3">
    <location>
        <begin position="276"/>
        <end position="285"/>
    </location>
</feature>
<feature type="region of interest" description="Disordered" evidence="3">
    <location>
        <begin position="418"/>
        <end position="450"/>
    </location>
</feature>
<gene>
    <name evidence="4" type="ORF">NXF25_018465</name>
</gene>
<keyword evidence="2" id="KW-0175">Coiled coil</keyword>
<evidence type="ECO:0000256" key="3">
    <source>
        <dbReference type="SAM" id="MobiDB-lite"/>
    </source>
</evidence>
<dbReference type="AlphaFoldDB" id="A0AAW1ANU3"/>
<dbReference type="PANTHER" id="PTHR15919:SF13">
    <property type="entry name" value="DAPPER HOMOLOG 2"/>
    <property type="match status" value="1"/>
</dbReference>
<evidence type="ECO:0000256" key="2">
    <source>
        <dbReference type="ARBA" id="ARBA00023054"/>
    </source>
</evidence>
<protein>
    <submittedName>
        <fullName evidence="4">Uncharacterized protein</fullName>
    </submittedName>
</protein>
<dbReference type="GO" id="GO:1900108">
    <property type="term" value="P:negative regulation of nodal signaling pathway"/>
    <property type="evidence" value="ECO:0007669"/>
    <property type="project" value="TreeGrafter"/>
</dbReference>
<name>A0AAW1ANU3_CROAD</name>
<organism evidence="4 5">
    <name type="scientific">Crotalus adamanteus</name>
    <name type="common">Eastern diamondback rattlesnake</name>
    <dbReference type="NCBI Taxonomy" id="8729"/>
    <lineage>
        <taxon>Eukaryota</taxon>
        <taxon>Metazoa</taxon>
        <taxon>Chordata</taxon>
        <taxon>Craniata</taxon>
        <taxon>Vertebrata</taxon>
        <taxon>Euteleostomi</taxon>
        <taxon>Lepidosauria</taxon>
        <taxon>Squamata</taxon>
        <taxon>Bifurcata</taxon>
        <taxon>Unidentata</taxon>
        <taxon>Episquamata</taxon>
        <taxon>Toxicofera</taxon>
        <taxon>Serpentes</taxon>
        <taxon>Colubroidea</taxon>
        <taxon>Viperidae</taxon>
        <taxon>Crotalinae</taxon>
        <taxon>Crotalus</taxon>
    </lineage>
</organism>
<comment type="similarity">
    <text evidence="1">Belongs to the dapper family.</text>
</comment>
<feature type="compositionally biased region" description="Basic and acidic residues" evidence="3">
    <location>
        <begin position="440"/>
        <end position="450"/>
    </location>
</feature>
<feature type="region of interest" description="Disordered" evidence="3">
    <location>
        <begin position="1"/>
        <end position="67"/>
    </location>
</feature>
<evidence type="ECO:0000313" key="5">
    <source>
        <dbReference type="Proteomes" id="UP001474421"/>
    </source>
</evidence>
<dbReference type="Proteomes" id="UP001474421">
    <property type="component" value="Unassembled WGS sequence"/>
</dbReference>
<feature type="compositionally biased region" description="Basic and acidic residues" evidence="3">
    <location>
        <begin position="46"/>
        <end position="67"/>
    </location>
</feature>
<dbReference type="EMBL" id="JAOTOJ010000019">
    <property type="protein sequence ID" value="KAK9391135.1"/>
    <property type="molecule type" value="Genomic_DNA"/>
</dbReference>
<dbReference type="GO" id="GO:0005737">
    <property type="term" value="C:cytoplasm"/>
    <property type="evidence" value="ECO:0007669"/>
    <property type="project" value="TreeGrafter"/>
</dbReference>
<evidence type="ECO:0000256" key="1">
    <source>
        <dbReference type="ARBA" id="ARBA00010807"/>
    </source>
</evidence>
<feature type="compositionally biased region" description="Low complexity" evidence="3">
    <location>
        <begin position="1"/>
        <end position="11"/>
    </location>
</feature>
<dbReference type="InterPro" id="IPR024843">
    <property type="entry name" value="Dapper"/>
</dbReference>
<feature type="region of interest" description="Disordered" evidence="3">
    <location>
        <begin position="180"/>
        <end position="202"/>
    </location>
</feature>